<name>A0A7Y8VR08_9FIRM</name>
<organism evidence="1 2">
    <name type="scientific">Mogibacterium timidum</name>
    <dbReference type="NCBI Taxonomy" id="35519"/>
    <lineage>
        <taxon>Bacteria</taxon>
        <taxon>Bacillati</taxon>
        <taxon>Bacillota</taxon>
        <taxon>Clostridia</taxon>
        <taxon>Peptostreptococcales</taxon>
        <taxon>Anaerovoracaceae</taxon>
        <taxon>Mogibacterium</taxon>
    </lineage>
</organism>
<dbReference type="EMBL" id="JABXYR010000001">
    <property type="protein sequence ID" value="NWO23019.1"/>
    <property type="molecule type" value="Genomic_DNA"/>
</dbReference>
<dbReference type="Proteomes" id="UP000526307">
    <property type="component" value="Unassembled WGS sequence"/>
</dbReference>
<evidence type="ECO:0000313" key="2">
    <source>
        <dbReference type="Proteomes" id="UP000526307"/>
    </source>
</evidence>
<proteinExistence type="predicted"/>
<dbReference type="RefSeq" id="WP_178978250.1">
    <property type="nucleotide sequence ID" value="NZ_JABXYR010000001.1"/>
</dbReference>
<comment type="caution">
    <text evidence="1">The sequence shown here is derived from an EMBL/GenBank/DDBJ whole genome shotgun (WGS) entry which is preliminary data.</text>
</comment>
<keyword evidence="2" id="KW-1185">Reference proteome</keyword>
<protein>
    <submittedName>
        <fullName evidence="1">Uncharacterized protein</fullName>
    </submittedName>
</protein>
<dbReference type="AlphaFoldDB" id="A0A7Y8VR08"/>
<sequence>MDSKREKAYYRKCYKQPKGYYTLSPTIYKEVVSIIERYPEEVRTIMLIENKNELDITEKDIADKVVCERNIKTLKDTLIEWVAEEHRAMIWENIETNCTWNYLAYKHHVDPSTAKLVWKKYLYGLHINLGLDYLH</sequence>
<gene>
    <name evidence="1" type="ORF">HW270_02850</name>
</gene>
<reference evidence="1 2" key="1">
    <citation type="submission" date="2020-06" db="EMBL/GenBank/DDBJ databases">
        <title>Mogibacterium timidum strain W9173 genomic sequence.</title>
        <authorList>
            <person name="Wade W.G."/>
            <person name="Johnston C.D."/>
            <person name="Chen T."/>
            <person name="Dewhirst F.E."/>
        </authorList>
    </citation>
    <scope>NUCLEOTIDE SEQUENCE [LARGE SCALE GENOMIC DNA]</scope>
    <source>
        <strain evidence="1 2">W9173</strain>
    </source>
</reference>
<evidence type="ECO:0000313" key="1">
    <source>
        <dbReference type="EMBL" id="NWO23019.1"/>
    </source>
</evidence>
<accession>A0A7Y8VR08</accession>